<dbReference type="EMBL" id="MU393462">
    <property type="protein sequence ID" value="KAI4866202.1"/>
    <property type="molecule type" value="Genomic_DNA"/>
</dbReference>
<organism evidence="1 2">
    <name type="scientific">Hypoxylon rubiginosum</name>
    <dbReference type="NCBI Taxonomy" id="110542"/>
    <lineage>
        <taxon>Eukaryota</taxon>
        <taxon>Fungi</taxon>
        <taxon>Dikarya</taxon>
        <taxon>Ascomycota</taxon>
        <taxon>Pezizomycotina</taxon>
        <taxon>Sordariomycetes</taxon>
        <taxon>Xylariomycetidae</taxon>
        <taxon>Xylariales</taxon>
        <taxon>Hypoxylaceae</taxon>
        <taxon>Hypoxylon</taxon>
    </lineage>
</organism>
<comment type="caution">
    <text evidence="1">The sequence shown here is derived from an EMBL/GenBank/DDBJ whole genome shotgun (WGS) entry which is preliminary data.</text>
</comment>
<evidence type="ECO:0000313" key="1">
    <source>
        <dbReference type="EMBL" id="KAI4866202.1"/>
    </source>
</evidence>
<accession>A0ACB9Z3Z1</accession>
<protein>
    <submittedName>
        <fullName evidence="1">Uncharacterized protein</fullName>
    </submittedName>
</protein>
<reference evidence="1 2" key="1">
    <citation type="journal article" date="2022" name="New Phytol.">
        <title>Ecological generalism drives hyperdiversity of secondary metabolite gene clusters in xylarialean endophytes.</title>
        <authorList>
            <person name="Franco M.E.E."/>
            <person name="Wisecaver J.H."/>
            <person name="Arnold A.E."/>
            <person name="Ju Y.M."/>
            <person name="Slot J.C."/>
            <person name="Ahrendt S."/>
            <person name="Moore L.P."/>
            <person name="Eastman K.E."/>
            <person name="Scott K."/>
            <person name="Konkel Z."/>
            <person name="Mondo S.J."/>
            <person name="Kuo A."/>
            <person name="Hayes R.D."/>
            <person name="Haridas S."/>
            <person name="Andreopoulos B."/>
            <person name="Riley R."/>
            <person name="LaButti K."/>
            <person name="Pangilinan J."/>
            <person name="Lipzen A."/>
            <person name="Amirebrahimi M."/>
            <person name="Yan J."/>
            <person name="Adam C."/>
            <person name="Keymanesh K."/>
            <person name="Ng V."/>
            <person name="Louie K."/>
            <person name="Northen T."/>
            <person name="Drula E."/>
            <person name="Henrissat B."/>
            <person name="Hsieh H.M."/>
            <person name="Youens-Clark K."/>
            <person name="Lutzoni F."/>
            <person name="Miadlikowska J."/>
            <person name="Eastwood D.C."/>
            <person name="Hamelin R.C."/>
            <person name="Grigoriev I.V."/>
            <person name="U'Ren J.M."/>
        </authorList>
    </citation>
    <scope>NUCLEOTIDE SEQUENCE [LARGE SCALE GENOMIC DNA]</scope>
    <source>
        <strain evidence="1 2">CBS 119005</strain>
    </source>
</reference>
<dbReference type="Proteomes" id="UP001497700">
    <property type="component" value="Unassembled WGS sequence"/>
</dbReference>
<gene>
    <name evidence="1" type="ORF">F4820DRAFT_266820</name>
</gene>
<evidence type="ECO:0000313" key="2">
    <source>
        <dbReference type="Proteomes" id="UP001497700"/>
    </source>
</evidence>
<proteinExistence type="predicted"/>
<keyword evidence="2" id="KW-1185">Reference proteome</keyword>
<sequence>MNVDLSTPGVVSNTSTKSAFSISSTRASPFPPTTAATTKITMAAPGFLPQPQTFRSAALSSQSPYPLSMSAVHAFDRDATTKPVGTPFATTPSPISAVLIRRLPADTTEDKLRLMLLFSQELVDVEMVSPEQSEDPGFRSAVVKFKTPTGAQQAKDMLHGKSISSSKVDLVVEIMSSSPIASRRHPVDASVSAPSSGPSSTTSSGPGSRQSSRFNGGFQPMDNISPPMNGIYGSNELPNPESSAHYQSLFSPQSPIGNHLTERTRISGKTLISHDAAEDDETRELLKDPVAYAENGATQQRRATAPQLPISRMASLSLNTTTNGPSYGHPSMTPLSAHGSAMSPNVMNSASHSLNYQMGNQHFQRHSNFPPVNPADQNPPCNTLYVGNLPIDTSEEELKAMFSKQRGYKRLCFRTKQNGPMCFVEFEDVSFATKALHELYGTPLHNSIKGGIRLSFSKNPLGVRSGQTPGQPGPGAMAGMNGMMAGSGNGFTSANGPPPGLTAPPGLGRVTYNGGSTVPSTANTAYASANFPSTNGNNVWSSSLYSGPLSAGGSSAAVNGTTSSFPPYMMGR</sequence>
<name>A0ACB9Z3Z1_9PEZI</name>